<keyword evidence="3" id="KW-1185">Reference proteome</keyword>
<evidence type="ECO:0000256" key="1">
    <source>
        <dbReference type="SAM" id="MobiDB-lite"/>
    </source>
</evidence>
<dbReference type="AlphaFoldDB" id="A0A844B0P7"/>
<evidence type="ECO:0000313" key="3">
    <source>
        <dbReference type="Proteomes" id="UP000487350"/>
    </source>
</evidence>
<accession>A0A844B0P7</accession>
<feature type="region of interest" description="Disordered" evidence="1">
    <location>
        <begin position="1"/>
        <end position="22"/>
    </location>
</feature>
<gene>
    <name evidence="2" type="ORF">GHT07_06215</name>
</gene>
<organism evidence="2 3">
    <name type="scientific">Caenimonas koreensis DSM 17982</name>
    <dbReference type="NCBI Taxonomy" id="1121255"/>
    <lineage>
        <taxon>Bacteria</taxon>
        <taxon>Pseudomonadati</taxon>
        <taxon>Pseudomonadota</taxon>
        <taxon>Betaproteobacteria</taxon>
        <taxon>Burkholderiales</taxon>
        <taxon>Comamonadaceae</taxon>
        <taxon>Caenimonas</taxon>
    </lineage>
</organism>
<comment type="caution">
    <text evidence="2">The sequence shown here is derived from an EMBL/GenBank/DDBJ whole genome shotgun (WGS) entry which is preliminary data.</text>
</comment>
<sequence length="1140" mass="120705">MSPSASAKSAAFLAPTTTPDGAADIDSLAVAASFDGWDDVVEELGAIKPSHRSRKSQVADFLLRRKTSDLPAGALVAASRAHQSRFFREALTRKGSDTQGRDGQPHGSDREGALTELVSAVKSGKGAPDASFELAKKFASARPQDVAQLLSQLDGGQALQDDLRSALVRSGMGGTKARKCTEVIYAALVAQFATGMECSRLQRYAKEIDALEGGGGTFGRRLQALNTIESELAAESGLSTASIAMLLTRLTELRSLLEQSASQHELFIVAAIDGITVDSAAPDIEGRLRELDERDLSIASSSNLDSDTRLRLQAQANAARATLEALRTRSADLDAMAAQPRLRQALHSLDVAGYVNARASLANVASRVAADFRTALFERLDEIITGTREVQWLQAMCDRDAEIIDMVLPGAQWDDLAWSLKSDALDPAQKQVLLNLEAQHLRRKAARALDIAMQSAALSGARGANRFPTGAFQALRADATLIAWFVQNAPRMVGERDLAIANWIRLSVDDTAQSDALFLELQAKGIDIGSMQDHARQGFQSSADVQACMNQIQAFGQALQKNSLVASLDPQVRVAQVGMQLLANLGISAADINDPAIDVQARPLIEEALHRRTGAKELLRALRRIAVVQVANESQDANFTPAGQRADGVTYSSLIIQRLAAMGQDMNVNSANPVVKEAAVHLREKLPADTRSLDKLCADFDPASLANRAGGFLRSPASIAKPSSRPAAQAKAAAAQRGRQQANEAMLKQALAALKPGQVITISFGAAGEISVSVPTVPGLSVDTSLSAEKRRSIAVSLAQDGTFDVEILAGASARHGASVTTLMDAIDIRMGVTRARDQGYRVKFDQQAACEALLVAVANNADIAPHVQAATAVESAAHSLVRGDVSVTATADLTIASLSLELAAAAGESHSVHEGGQFKREVFSRDVRAQAVLRAALAGDLASREAGVGIDLGVRRTIVRENGMLAGGPQRAELSPTLSLVTRVAFGNQRSCLDTLLPGDSPQKQAIAAELGSLDDGAELFMRYGLSEAARAQANGLLGKAQNALTQAAQQHASAQKALRNQARNFAKEADAVMRNPANYTPQGFGWTQRTIASAEKSRGVVTQSAQRASEQTVFRPFDELPGGAPQVGRPLLLAAMAA</sequence>
<name>A0A844B0P7_9BURK</name>
<dbReference type="Proteomes" id="UP000487350">
    <property type="component" value="Unassembled WGS sequence"/>
</dbReference>
<feature type="region of interest" description="Disordered" evidence="1">
    <location>
        <begin position="91"/>
        <end position="111"/>
    </location>
</feature>
<evidence type="ECO:0000313" key="2">
    <source>
        <dbReference type="EMBL" id="MRD46862.1"/>
    </source>
</evidence>
<protein>
    <submittedName>
        <fullName evidence="2">Uncharacterized protein</fullName>
    </submittedName>
</protein>
<reference evidence="2 3" key="1">
    <citation type="submission" date="2019-11" db="EMBL/GenBank/DDBJ databases">
        <title>Caenimonas koreensis gen. nov., sp. nov., isolated from activated sludge.</title>
        <authorList>
            <person name="Seung H.R."/>
        </authorList>
    </citation>
    <scope>NUCLEOTIDE SEQUENCE [LARGE SCALE GENOMIC DNA]</scope>
    <source>
        <strain evidence="2 3">EMB320</strain>
    </source>
</reference>
<proteinExistence type="predicted"/>
<dbReference type="OrthoDB" id="9845357at2"/>
<dbReference type="RefSeq" id="WP_153584198.1">
    <property type="nucleotide sequence ID" value="NZ_WJBU01000005.1"/>
</dbReference>
<dbReference type="EMBL" id="WJBU01000005">
    <property type="protein sequence ID" value="MRD46862.1"/>
    <property type="molecule type" value="Genomic_DNA"/>
</dbReference>